<dbReference type="PANTHER" id="PTHR43727:SF2">
    <property type="entry name" value="GROUP IV DECARBOXYLASE"/>
    <property type="match status" value="1"/>
</dbReference>
<dbReference type="RefSeq" id="WP_108174938.1">
    <property type="nucleotide sequence ID" value="NZ_PZZL01000002.1"/>
</dbReference>
<evidence type="ECO:0000256" key="1">
    <source>
        <dbReference type="ARBA" id="ARBA00001933"/>
    </source>
</evidence>
<dbReference type="InterPro" id="IPR022657">
    <property type="entry name" value="De-COase2_CS"/>
</dbReference>
<dbReference type="GO" id="GO:0006596">
    <property type="term" value="P:polyamine biosynthetic process"/>
    <property type="evidence" value="ECO:0007669"/>
    <property type="project" value="InterPro"/>
</dbReference>
<dbReference type="GO" id="GO:0008836">
    <property type="term" value="F:diaminopimelate decarboxylase activity"/>
    <property type="evidence" value="ECO:0007669"/>
    <property type="project" value="TreeGrafter"/>
</dbReference>
<dbReference type="SUPFAM" id="SSF51419">
    <property type="entry name" value="PLP-binding barrel"/>
    <property type="match status" value="1"/>
</dbReference>
<accession>A0A2T4ZGG1</accession>
<dbReference type="InterPro" id="IPR029066">
    <property type="entry name" value="PLP-binding_barrel"/>
</dbReference>
<keyword evidence="6" id="KW-1185">Reference proteome</keyword>
<dbReference type="EMBL" id="PZZL01000002">
    <property type="protein sequence ID" value="PTM61012.1"/>
    <property type="molecule type" value="Genomic_DNA"/>
</dbReference>
<evidence type="ECO:0000313" key="5">
    <source>
        <dbReference type="EMBL" id="PTM61012.1"/>
    </source>
</evidence>
<dbReference type="OrthoDB" id="9802241at2"/>
<comment type="caution">
    <text evidence="5">The sequence shown here is derived from an EMBL/GenBank/DDBJ whole genome shotgun (WGS) entry which is preliminary data.</text>
</comment>
<evidence type="ECO:0000259" key="4">
    <source>
        <dbReference type="Pfam" id="PF02784"/>
    </source>
</evidence>
<dbReference type="InterPro" id="IPR009006">
    <property type="entry name" value="Ala_racemase/Decarboxylase_C"/>
</dbReference>
<dbReference type="InterPro" id="IPR022644">
    <property type="entry name" value="De-COase2_N"/>
</dbReference>
<gene>
    <name evidence="5" type="ORF">C8P69_102397</name>
</gene>
<keyword evidence="2 3" id="KW-0663">Pyridoxal phosphate</keyword>
<feature type="domain" description="Orn/DAP/Arg decarboxylase 2 N-terminal" evidence="4">
    <location>
        <begin position="47"/>
        <end position="297"/>
    </location>
</feature>
<dbReference type="SUPFAM" id="SSF50621">
    <property type="entry name" value="Alanine racemase C-terminal domain-like"/>
    <property type="match status" value="1"/>
</dbReference>
<evidence type="ECO:0000256" key="3">
    <source>
        <dbReference type="PIRSR" id="PIRSR600183-50"/>
    </source>
</evidence>
<comment type="cofactor">
    <cofactor evidence="1 3">
        <name>pyridoxal 5'-phosphate</name>
        <dbReference type="ChEBI" id="CHEBI:597326"/>
    </cofactor>
</comment>
<proteinExistence type="predicted"/>
<dbReference type="PRINTS" id="PR01182">
    <property type="entry name" value="ORNDCRBXLASE"/>
</dbReference>
<dbReference type="AlphaFoldDB" id="A0A2T4ZGG1"/>
<dbReference type="GO" id="GO:0009089">
    <property type="term" value="P:lysine biosynthetic process via diaminopimelate"/>
    <property type="evidence" value="ECO:0007669"/>
    <property type="project" value="TreeGrafter"/>
</dbReference>
<dbReference type="InterPro" id="IPR002433">
    <property type="entry name" value="Orn_de-COase"/>
</dbReference>
<dbReference type="Gene3D" id="3.20.20.10">
    <property type="entry name" value="Alanine racemase"/>
    <property type="match status" value="1"/>
</dbReference>
<dbReference type="PRINTS" id="PR01179">
    <property type="entry name" value="ODADCRBXLASE"/>
</dbReference>
<dbReference type="PROSITE" id="PS00879">
    <property type="entry name" value="ODR_DC_2_2"/>
    <property type="match status" value="1"/>
</dbReference>
<sequence>MAEPGLTDRLVAENFAAAGDDLLVGGIPARALAERFGTPLFAYDAALIRRAYAALASALEGFAGIHYSIKANPNPAVVRVLHEAGAGIEIASLGEFRAAIAAGVPPAEMLFAGPGKRRSELEAVIAGGIGEIHLESVEEAAHVEAIGAALGRRVPVAIRVNPVAEAQGGAMRMGGKAAPFGFDEEDLDAIVDRLDAMPHLDLSGVHLFAGTQILDAAVLLGQWRHALGIASRLAARLGRPLRTIDLGGGLGIPYFTGDATLDLAAVKAGVPDLAALKAADPLIRDAHVLVEPGRYLVGEAGLYLAAVLAAKVSRGQRFLVVDGGMHHHLAASGNLGQVIKRDYPVVPASRMAQAAEGPASVVGPLCTPLDTLARKVAMPALAEGDLVAVLQSGAYGPTASPAGFLSHPAAVEVLIDGGEARRIGGPAETAA</sequence>
<reference evidence="5 6" key="1">
    <citation type="submission" date="2018-04" db="EMBL/GenBank/DDBJ databases">
        <title>Genomic Encyclopedia of Archaeal and Bacterial Type Strains, Phase II (KMG-II): from individual species to whole genera.</title>
        <authorList>
            <person name="Goeker M."/>
        </authorList>
    </citation>
    <scope>NUCLEOTIDE SEQUENCE [LARGE SCALE GENOMIC DNA]</scope>
    <source>
        <strain evidence="5 6">DSM 25521</strain>
    </source>
</reference>
<protein>
    <submittedName>
        <fullName evidence="5">Diaminopimelate decarboxylase</fullName>
    </submittedName>
</protein>
<feature type="active site" description="Proton donor" evidence="3">
    <location>
        <position position="366"/>
    </location>
</feature>
<dbReference type="PANTHER" id="PTHR43727">
    <property type="entry name" value="DIAMINOPIMELATE DECARBOXYLASE"/>
    <property type="match status" value="1"/>
</dbReference>
<dbReference type="CDD" id="cd06839">
    <property type="entry name" value="PLPDE_III_Btrk_like"/>
    <property type="match status" value="1"/>
</dbReference>
<dbReference type="Pfam" id="PF02784">
    <property type="entry name" value="Orn_Arg_deC_N"/>
    <property type="match status" value="1"/>
</dbReference>
<feature type="modified residue" description="N6-(pyridoxal phosphate)lysine" evidence="3">
    <location>
        <position position="70"/>
    </location>
</feature>
<dbReference type="InterPro" id="IPR000183">
    <property type="entry name" value="Orn/DAP/Arg_de-COase"/>
</dbReference>
<evidence type="ECO:0000256" key="2">
    <source>
        <dbReference type="ARBA" id="ARBA00022898"/>
    </source>
</evidence>
<dbReference type="Gene3D" id="2.40.37.10">
    <property type="entry name" value="Lyase, Ornithine Decarboxylase, Chain A, domain 1"/>
    <property type="match status" value="1"/>
</dbReference>
<organism evidence="5 6">
    <name type="scientific">Phreatobacter oligotrophus</name>
    <dbReference type="NCBI Taxonomy" id="1122261"/>
    <lineage>
        <taxon>Bacteria</taxon>
        <taxon>Pseudomonadati</taxon>
        <taxon>Pseudomonadota</taxon>
        <taxon>Alphaproteobacteria</taxon>
        <taxon>Hyphomicrobiales</taxon>
        <taxon>Phreatobacteraceae</taxon>
        <taxon>Phreatobacter</taxon>
    </lineage>
</organism>
<dbReference type="Proteomes" id="UP000241808">
    <property type="component" value="Unassembled WGS sequence"/>
</dbReference>
<evidence type="ECO:0000313" key="6">
    <source>
        <dbReference type="Proteomes" id="UP000241808"/>
    </source>
</evidence>
<name>A0A2T4ZGG1_9HYPH</name>